<keyword evidence="4" id="KW-1017">Isopeptide bond</keyword>
<protein>
    <recommendedName>
        <fullName evidence="11">Zinc-finger domain-containing protein</fullName>
    </recommendedName>
</protein>
<organism evidence="12 13">
    <name type="scientific">Pseudozyma hubeiensis (strain SY62)</name>
    <name type="common">Yeast</name>
    <dbReference type="NCBI Taxonomy" id="1305764"/>
    <lineage>
        <taxon>Eukaryota</taxon>
        <taxon>Fungi</taxon>
        <taxon>Dikarya</taxon>
        <taxon>Basidiomycota</taxon>
        <taxon>Ustilaginomycotina</taxon>
        <taxon>Ustilaginomycetes</taxon>
        <taxon>Ustilaginales</taxon>
        <taxon>Ustilaginaceae</taxon>
        <taxon>Pseudozyma</taxon>
    </lineage>
</organism>
<evidence type="ECO:0000256" key="1">
    <source>
        <dbReference type="ARBA" id="ARBA00004123"/>
    </source>
</evidence>
<evidence type="ECO:0000256" key="8">
    <source>
        <dbReference type="ARBA" id="ARBA00023163"/>
    </source>
</evidence>
<accession>R9NYS2</accession>
<evidence type="ECO:0000256" key="3">
    <source>
        <dbReference type="ARBA" id="ARBA00022490"/>
    </source>
</evidence>
<dbReference type="EMBL" id="DF238778">
    <property type="protein sequence ID" value="GAC93864.1"/>
    <property type="molecule type" value="Genomic_DNA"/>
</dbReference>
<keyword evidence="9" id="KW-0539">Nucleus</keyword>
<feature type="region of interest" description="Disordered" evidence="10">
    <location>
        <begin position="248"/>
        <end position="325"/>
    </location>
</feature>
<feature type="region of interest" description="Disordered" evidence="10">
    <location>
        <begin position="1"/>
        <end position="57"/>
    </location>
</feature>
<feature type="region of interest" description="Disordered" evidence="10">
    <location>
        <begin position="652"/>
        <end position="683"/>
    </location>
</feature>
<evidence type="ECO:0000256" key="10">
    <source>
        <dbReference type="SAM" id="MobiDB-lite"/>
    </source>
</evidence>
<feature type="region of interest" description="Disordered" evidence="10">
    <location>
        <begin position="693"/>
        <end position="712"/>
    </location>
</feature>
<dbReference type="GeneID" id="24106730"/>
<feature type="domain" description="Zinc-finger" evidence="11">
    <location>
        <begin position="411"/>
        <end position="477"/>
    </location>
</feature>
<comment type="subcellular location">
    <subcellularLocation>
        <location evidence="2">Cytoplasm</location>
    </subcellularLocation>
    <subcellularLocation>
        <location evidence="1">Nucleus</location>
    </subcellularLocation>
</comment>
<dbReference type="eggNOG" id="ENOG502QU1W">
    <property type="taxonomic scope" value="Eukaryota"/>
</dbReference>
<dbReference type="Proteomes" id="UP000014071">
    <property type="component" value="Unassembled WGS sequence"/>
</dbReference>
<keyword evidence="8" id="KW-0804">Transcription</keyword>
<keyword evidence="3" id="KW-0963">Cytoplasm</keyword>
<name>R9NYS2_PSEHS</name>
<keyword evidence="13" id="KW-1185">Reference proteome</keyword>
<gene>
    <name evidence="12" type="ORF">PHSY_001431</name>
</gene>
<dbReference type="OrthoDB" id="298344at2759"/>
<keyword evidence="7" id="KW-0805">Transcription regulation</keyword>
<feature type="compositionally biased region" description="Low complexity" evidence="10">
    <location>
        <begin position="35"/>
        <end position="46"/>
    </location>
</feature>
<feature type="compositionally biased region" description="Polar residues" evidence="10">
    <location>
        <begin position="660"/>
        <end position="678"/>
    </location>
</feature>
<evidence type="ECO:0000256" key="9">
    <source>
        <dbReference type="ARBA" id="ARBA00023242"/>
    </source>
</evidence>
<feature type="region of interest" description="Disordered" evidence="10">
    <location>
        <begin position="731"/>
        <end position="801"/>
    </location>
</feature>
<sequence length="876" mass="95835">MPLRRRDSAQASGSRSQQRKSKSRRSEEARSDTASPSYSTPSPSYPHTNGSASTSDHARRAKLGDLFSFRNASRSVKAAQLCIELLDSSDEEAAPYITALSHQRKDEPDLDDVVTPELPPADEFAPPLPSSPSDTFATPEPPPTDVIVQAEVDIASEKQLDLDGEREPSPPIESPPDPLANQRPLFDPKELEMQPLYDELKVLLETEQISDADDDDEDYEQRRLRKLRANDALLAQLGLAGANSFSVPVEEADAGSDHAQDQDDGQSPVPQRETPARGRGRPAKRGRSNSARPSDPALETRTPKRKKYPPKVKFADDGTTKSAPPKGQIFTVAFVEISSLRNRARNDYVFIRDVPDIRPEDLVSWSEDEDEQEDDADAEDEIEADLVDQKEPRKGKRARQPDVLPDGTILSSCHQCRRKTSNLKMHCSRVGCTLMFCQRCITIRYDDVVFNPSALNFVCPKCLGFCNCSICLRRSGLGDLVHQTRDRLAFSRGRQKHATQHGPDGEEVNAGDNGADKAAFANEGETKLKKRRSYTETVKNKSSDSDSLVHGPSKRRGRPPKKREAGLAFVPVKIELDLSDEVAEGEVFSPLEEYVLGRLHVARRILKLMAGKQPVTKKASSSDVITSRSKLIVKLRARPLALAAGRTFTVAESTEDQKLADSSQGTLAHPVQKSTKTPNYHDAEKDVWVRSAADYSASESQNGSADDDEEDMLDADETVFEEGRTQTFAASLLQSQDPNSSTTSRRSSPLTSLDELDDSSDVSSQFDNAANDVSREADDSGEEPDTSTQASAEVPFSSSSLGMPQHMQQLALAVLDDHGESDKVMQAGVVRLQDSLVFPSVSGPEVGHLGGSLNTQSGAATPRSFRDVACADLDDA</sequence>
<evidence type="ECO:0000313" key="12">
    <source>
        <dbReference type="EMBL" id="GAC93864.1"/>
    </source>
</evidence>
<dbReference type="GO" id="GO:0005634">
    <property type="term" value="C:nucleus"/>
    <property type="evidence" value="ECO:0007669"/>
    <property type="project" value="UniProtKB-SubCell"/>
</dbReference>
<reference evidence="13" key="1">
    <citation type="journal article" date="2013" name="Genome Announc.">
        <title>Draft genome sequence of the basidiomycetous yeast-like fungus Pseudozyma hubeiensis SY62, which produces an abundant amount of the biosurfactant mannosylerythritol lipids.</title>
        <authorList>
            <person name="Konishi M."/>
            <person name="Hatada Y."/>
            <person name="Horiuchi J."/>
        </authorList>
    </citation>
    <scope>NUCLEOTIDE SEQUENCE [LARGE SCALE GENOMIC DNA]</scope>
    <source>
        <strain evidence="13">SY62</strain>
    </source>
</reference>
<feature type="compositionally biased region" description="Basic residues" evidence="10">
    <location>
        <begin position="278"/>
        <end position="287"/>
    </location>
</feature>
<proteinExistence type="predicted"/>
<evidence type="ECO:0000256" key="6">
    <source>
        <dbReference type="ARBA" id="ARBA00022843"/>
    </source>
</evidence>
<dbReference type="AlphaFoldDB" id="R9NYS2"/>
<dbReference type="GO" id="GO:0006355">
    <property type="term" value="P:regulation of DNA-templated transcription"/>
    <property type="evidence" value="ECO:0007669"/>
    <property type="project" value="InterPro"/>
</dbReference>
<dbReference type="Pfam" id="PF10497">
    <property type="entry name" value="zf-4CXXC_R1"/>
    <property type="match status" value="1"/>
</dbReference>
<keyword evidence="5" id="KW-0597">Phosphoprotein</keyword>
<feature type="region of interest" description="Disordered" evidence="10">
    <location>
        <begin position="97"/>
        <end position="193"/>
    </location>
</feature>
<keyword evidence="6" id="KW-0832">Ubl conjugation</keyword>
<dbReference type="GO" id="GO:0005737">
    <property type="term" value="C:cytoplasm"/>
    <property type="evidence" value="ECO:0007669"/>
    <property type="project" value="UniProtKB-SubCell"/>
</dbReference>
<dbReference type="STRING" id="1305764.R9NYS2"/>
<dbReference type="InterPro" id="IPR018866">
    <property type="entry name" value="Znf-4CXXC_R1"/>
</dbReference>
<evidence type="ECO:0000256" key="4">
    <source>
        <dbReference type="ARBA" id="ARBA00022499"/>
    </source>
</evidence>
<evidence type="ECO:0000256" key="5">
    <source>
        <dbReference type="ARBA" id="ARBA00022553"/>
    </source>
</evidence>
<evidence type="ECO:0000256" key="7">
    <source>
        <dbReference type="ARBA" id="ARBA00023015"/>
    </source>
</evidence>
<dbReference type="CDD" id="cd00065">
    <property type="entry name" value="FYVE_like_SF"/>
    <property type="match status" value="1"/>
</dbReference>
<feature type="compositionally biased region" description="Pro residues" evidence="10">
    <location>
        <begin position="169"/>
        <end position="178"/>
    </location>
</feature>
<feature type="compositionally biased region" description="Low complexity" evidence="10">
    <location>
        <begin position="740"/>
        <end position="753"/>
    </location>
</feature>
<dbReference type="PANTHER" id="PTHR31169:SF8">
    <property type="entry name" value="ZINC-FINGER DOMAIN OF MONOAMINE-OXIDASE A REPRESSOR R1 PROTEIN"/>
    <property type="match status" value="1"/>
</dbReference>
<evidence type="ECO:0000313" key="13">
    <source>
        <dbReference type="Proteomes" id="UP000014071"/>
    </source>
</evidence>
<feature type="compositionally biased region" description="Basic and acidic residues" evidence="10">
    <location>
        <begin position="155"/>
        <end position="168"/>
    </location>
</feature>
<dbReference type="PANTHER" id="PTHR31169">
    <property type="entry name" value="OS05G0300700 PROTEIN"/>
    <property type="match status" value="1"/>
</dbReference>
<feature type="region of interest" description="Disordered" evidence="10">
    <location>
        <begin position="491"/>
        <end position="564"/>
    </location>
</feature>
<dbReference type="RefSeq" id="XP_012187451.1">
    <property type="nucleotide sequence ID" value="XM_012332061.1"/>
</dbReference>
<feature type="compositionally biased region" description="Basic residues" evidence="10">
    <location>
        <begin position="552"/>
        <end position="561"/>
    </location>
</feature>
<feature type="compositionally biased region" description="Polar residues" evidence="10">
    <location>
        <begin position="786"/>
        <end position="801"/>
    </location>
</feature>
<evidence type="ECO:0000256" key="2">
    <source>
        <dbReference type="ARBA" id="ARBA00004496"/>
    </source>
</evidence>
<dbReference type="InterPro" id="IPR040221">
    <property type="entry name" value="CDCA7/CDA7L"/>
</dbReference>
<dbReference type="HOGENOM" id="CLU_340427_0_0_1"/>
<evidence type="ECO:0000259" key="11">
    <source>
        <dbReference type="Pfam" id="PF10497"/>
    </source>
</evidence>